<feature type="compositionally biased region" description="Low complexity" evidence="1">
    <location>
        <begin position="61"/>
        <end position="70"/>
    </location>
</feature>
<dbReference type="AlphaFoldDB" id="A0A2G9HRB6"/>
<dbReference type="OrthoDB" id="1921606at2759"/>
<protein>
    <submittedName>
        <fullName evidence="3">Uncharacterized protein</fullName>
    </submittedName>
</protein>
<keyword evidence="2" id="KW-0472">Membrane</keyword>
<gene>
    <name evidence="3" type="ORF">CDL12_07248</name>
</gene>
<evidence type="ECO:0000256" key="1">
    <source>
        <dbReference type="SAM" id="MobiDB-lite"/>
    </source>
</evidence>
<evidence type="ECO:0000313" key="3">
    <source>
        <dbReference type="EMBL" id="PIN20062.1"/>
    </source>
</evidence>
<keyword evidence="2" id="KW-1133">Transmembrane helix</keyword>
<dbReference type="PANTHER" id="PTHR36369:SF1">
    <property type="entry name" value="TRANSMEMBRANE PROTEIN"/>
    <property type="match status" value="1"/>
</dbReference>
<dbReference type="EMBL" id="NKXS01001178">
    <property type="protein sequence ID" value="PIN20062.1"/>
    <property type="molecule type" value="Genomic_DNA"/>
</dbReference>
<organism evidence="3 4">
    <name type="scientific">Handroanthus impetiginosus</name>
    <dbReference type="NCBI Taxonomy" id="429701"/>
    <lineage>
        <taxon>Eukaryota</taxon>
        <taxon>Viridiplantae</taxon>
        <taxon>Streptophyta</taxon>
        <taxon>Embryophyta</taxon>
        <taxon>Tracheophyta</taxon>
        <taxon>Spermatophyta</taxon>
        <taxon>Magnoliopsida</taxon>
        <taxon>eudicotyledons</taxon>
        <taxon>Gunneridae</taxon>
        <taxon>Pentapetalae</taxon>
        <taxon>asterids</taxon>
        <taxon>lamiids</taxon>
        <taxon>Lamiales</taxon>
        <taxon>Bignoniaceae</taxon>
        <taxon>Crescentiina</taxon>
        <taxon>Tabebuia alliance</taxon>
        <taxon>Handroanthus</taxon>
    </lineage>
</organism>
<keyword evidence="4" id="KW-1185">Reference proteome</keyword>
<name>A0A2G9HRB6_9LAMI</name>
<feature type="transmembrane region" description="Helical" evidence="2">
    <location>
        <begin position="20"/>
        <end position="43"/>
    </location>
</feature>
<evidence type="ECO:0000313" key="4">
    <source>
        <dbReference type="Proteomes" id="UP000231279"/>
    </source>
</evidence>
<keyword evidence="2" id="KW-0812">Transmembrane</keyword>
<dbReference type="Proteomes" id="UP000231279">
    <property type="component" value="Unassembled WGS sequence"/>
</dbReference>
<dbReference type="STRING" id="429701.A0A2G9HRB6"/>
<comment type="caution">
    <text evidence="3">The sequence shown here is derived from an EMBL/GenBank/DDBJ whole genome shotgun (WGS) entry which is preliminary data.</text>
</comment>
<accession>A0A2G9HRB6</accession>
<sequence length="202" mass="22242">MNALDSPLEALALNYLSYGFLTAVNSLWAWVAVITAAVSFWRIRALSSQPVLRVEPRSRSQDAASTSSSAPKVAEKAVAEPATVSTTRLSSAPTTSMMCCGNVLESEGGTKTKFSLFYKEDDFGEDNEGGEMEDDGGRDVVVREKLGGWCDDWERMMVLRMGDLGWYRWQDRTVVDGSVVRLWDSCRRRHAAALMVDGGGAW</sequence>
<dbReference type="PANTHER" id="PTHR36369">
    <property type="entry name" value="TRANSMEMBRANE PROTEIN"/>
    <property type="match status" value="1"/>
</dbReference>
<reference evidence="4" key="1">
    <citation type="journal article" date="2018" name="Gigascience">
        <title>Genome assembly of the Pink Ipe (Handroanthus impetiginosus, Bignoniaceae), a highly valued, ecologically keystone Neotropical timber forest tree.</title>
        <authorList>
            <person name="Silva-Junior O.B."/>
            <person name="Grattapaglia D."/>
            <person name="Novaes E."/>
            <person name="Collevatti R.G."/>
        </authorList>
    </citation>
    <scope>NUCLEOTIDE SEQUENCE [LARGE SCALE GENOMIC DNA]</scope>
    <source>
        <strain evidence="4">cv. UFG-1</strain>
    </source>
</reference>
<proteinExistence type="predicted"/>
<feature type="region of interest" description="Disordered" evidence="1">
    <location>
        <begin position="54"/>
        <end position="89"/>
    </location>
</feature>
<evidence type="ECO:0000256" key="2">
    <source>
        <dbReference type="SAM" id="Phobius"/>
    </source>
</evidence>